<feature type="transmembrane region" description="Helical" evidence="5">
    <location>
        <begin position="187"/>
        <end position="205"/>
    </location>
</feature>
<evidence type="ECO:0000313" key="8">
    <source>
        <dbReference type="Proteomes" id="UP000225548"/>
    </source>
</evidence>
<gene>
    <name evidence="7" type="ORF">ATL42_2495</name>
</gene>
<keyword evidence="3 5" id="KW-1133">Transmembrane helix</keyword>
<organism evidence="7 8">
    <name type="scientific">Sanguibacter antarcticus</name>
    <dbReference type="NCBI Taxonomy" id="372484"/>
    <lineage>
        <taxon>Bacteria</taxon>
        <taxon>Bacillati</taxon>
        <taxon>Actinomycetota</taxon>
        <taxon>Actinomycetes</taxon>
        <taxon>Micrococcales</taxon>
        <taxon>Sanguibacteraceae</taxon>
        <taxon>Sanguibacter</taxon>
    </lineage>
</organism>
<dbReference type="GO" id="GO:0005886">
    <property type="term" value="C:plasma membrane"/>
    <property type="evidence" value="ECO:0007669"/>
    <property type="project" value="UniProtKB-SubCell"/>
</dbReference>
<dbReference type="InterPro" id="IPR036259">
    <property type="entry name" value="MFS_trans_sf"/>
</dbReference>
<dbReference type="InterPro" id="IPR020846">
    <property type="entry name" value="MFS_dom"/>
</dbReference>
<feature type="domain" description="Major facilitator superfamily (MFS) profile" evidence="6">
    <location>
        <begin position="227"/>
        <end position="424"/>
    </location>
</feature>
<feature type="transmembrane region" description="Helical" evidence="5">
    <location>
        <begin position="38"/>
        <end position="58"/>
    </location>
</feature>
<keyword evidence="4 5" id="KW-0472">Membrane</keyword>
<name>A0A2A9E6J8_9MICO</name>
<accession>A0A2A9E6J8</accession>
<dbReference type="PANTHER" id="PTHR23542">
    <property type="match status" value="1"/>
</dbReference>
<dbReference type="Gene3D" id="1.20.1250.20">
    <property type="entry name" value="MFS general substrate transporter like domains"/>
    <property type="match status" value="1"/>
</dbReference>
<evidence type="ECO:0000259" key="6">
    <source>
        <dbReference type="PROSITE" id="PS50850"/>
    </source>
</evidence>
<dbReference type="Proteomes" id="UP000225548">
    <property type="component" value="Unassembled WGS sequence"/>
</dbReference>
<dbReference type="Pfam" id="PF07690">
    <property type="entry name" value="MFS_1"/>
    <property type="match status" value="1"/>
</dbReference>
<dbReference type="RefSeq" id="WP_245862510.1">
    <property type="nucleotide sequence ID" value="NZ_PDJG01000001.1"/>
</dbReference>
<sequence length="424" mass="43884">MLDPAAASDAPTAQKPSRNPYAAILAIPGAKRFSGAGALARLPMSMVGISILLMLQGIHGSYTLGSRVSAVYIVAQAIFSPQLARLVDRHGQSRVMRPMVVVTTVSLVALVVCAVTRAPEVTLYVFAVLVGGTIGSVGSMVRARWSYLLDDKRKLHSAYSFEAAVDELCFVIGPMLATILATSVAPAAGLMVPILAVSIGGAWFLSSRATEPPPSPRVAGVHQRSVLLNAGMIAVIVVFVGMGTIFGSVDVATIAFAEEAGHEPLAGVLLGIFAAGSLVSGLAYGARQWLSPLWLRFVIGMILLAGSVSLFLFVTTLPVLAGVMFLAGFGIAPTLINGNNLVQILVPPAQLTEGLTWVGTALAAGVSLGMTVGGQRIDGGGAHAGFQVVMLAGALSALTTLVFLPVLRRRGQESRIVEAIDPIA</sequence>
<dbReference type="GO" id="GO:0022857">
    <property type="term" value="F:transmembrane transporter activity"/>
    <property type="evidence" value="ECO:0007669"/>
    <property type="project" value="InterPro"/>
</dbReference>
<comment type="subcellular location">
    <subcellularLocation>
        <location evidence="1">Cell membrane</location>
        <topology evidence="1">Multi-pass membrane protein</topology>
    </subcellularLocation>
</comment>
<protein>
    <submittedName>
        <fullName evidence="7">Putative MFS family arabinose efflux permease</fullName>
    </submittedName>
</protein>
<feature type="transmembrane region" description="Helical" evidence="5">
    <location>
        <begin position="319"/>
        <end position="342"/>
    </location>
</feature>
<evidence type="ECO:0000256" key="1">
    <source>
        <dbReference type="ARBA" id="ARBA00004651"/>
    </source>
</evidence>
<dbReference type="EMBL" id="PDJG01000001">
    <property type="protein sequence ID" value="PFG34578.1"/>
    <property type="molecule type" value="Genomic_DNA"/>
</dbReference>
<proteinExistence type="predicted"/>
<comment type="caution">
    <text evidence="7">The sequence shown here is derived from an EMBL/GenBank/DDBJ whole genome shotgun (WGS) entry which is preliminary data.</text>
</comment>
<evidence type="ECO:0000256" key="4">
    <source>
        <dbReference type="ARBA" id="ARBA00023136"/>
    </source>
</evidence>
<feature type="transmembrane region" description="Helical" evidence="5">
    <location>
        <begin position="293"/>
        <end position="313"/>
    </location>
</feature>
<dbReference type="AlphaFoldDB" id="A0A2A9E6J8"/>
<feature type="transmembrane region" description="Helical" evidence="5">
    <location>
        <begin position="99"/>
        <end position="117"/>
    </location>
</feature>
<dbReference type="PANTHER" id="PTHR23542:SF1">
    <property type="entry name" value="MAJOR FACILITATOR SUPERFAMILY (MFS) PROFILE DOMAIN-CONTAINING PROTEIN"/>
    <property type="match status" value="1"/>
</dbReference>
<keyword evidence="2 5" id="KW-0812">Transmembrane</keyword>
<dbReference type="PROSITE" id="PS50850">
    <property type="entry name" value="MFS"/>
    <property type="match status" value="1"/>
</dbReference>
<feature type="transmembrane region" description="Helical" evidence="5">
    <location>
        <begin position="226"/>
        <end position="246"/>
    </location>
</feature>
<feature type="transmembrane region" description="Helical" evidence="5">
    <location>
        <begin position="123"/>
        <end position="143"/>
    </location>
</feature>
<feature type="transmembrane region" description="Helical" evidence="5">
    <location>
        <begin position="266"/>
        <end position="286"/>
    </location>
</feature>
<evidence type="ECO:0000256" key="5">
    <source>
        <dbReference type="SAM" id="Phobius"/>
    </source>
</evidence>
<evidence type="ECO:0000256" key="3">
    <source>
        <dbReference type="ARBA" id="ARBA00022989"/>
    </source>
</evidence>
<dbReference type="SUPFAM" id="SSF103473">
    <property type="entry name" value="MFS general substrate transporter"/>
    <property type="match status" value="1"/>
</dbReference>
<keyword evidence="8" id="KW-1185">Reference proteome</keyword>
<evidence type="ECO:0000313" key="7">
    <source>
        <dbReference type="EMBL" id="PFG34578.1"/>
    </source>
</evidence>
<reference evidence="7 8" key="1">
    <citation type="submission" date="2017-10" db="EMBL/GenBank/DDBJ databases">
        <title>Sequencing the genomes of 1000 actinobacteria strains.</title>
        <authorList>
            <person name="Klenk H.-P."/>
        </authorList>
    </citation>
    <scope>NUCLEOTIDE SEQUENCE [LARGE SCALE GENOMIC DNA]</scope>
    <source>
        <strain evidence="7 8">DSM 18966</strain>
    </source>
</reference>
<dbReference type="InterPro" id="IPR011701">
    <property type="entry name" value="MFS"/>
</dbReference>
<feature type="transmembrane region" description="Helical" evidence="5">
    <location>
        <begin position="384"/>
        <end position="407"/>
    </location>
</feature>
<evidence type="ECO:0000256" key="2">
    <source>
        <dbReference type="ARBA" id="ARBA00022692"/>
    </source>
</evidence>
<feature type="transmembrane region" description="Helical" evidence="5">
    <location>
        <begin position="354"/>
        <end position="372"/>
    </location>
</feature>